<evidence type="ECO:0000256" key="4">
    <source>
        <dbReference type="ARBA" id="ARBA00022679"/>
    </source>
</evidence>
<evidence type="ECO:0000256" key="2">
    <source>
        <dbReference type="ARBA" id="ARBA00007441"/>
    </source>
</evidence>
<keyword evidence="3" id="KW-0032">Aminotransferase</keyword>
<accession>A0A8H4LNH0</accession>
<dbReference type="EMBL" id="JAADYS010000030">
    <property type="protein sequence ID" value="KAF4472869.1"/>
    <property type="molecule type" value="Genomic_DNA"/>
</dbReference>
<dbReference type="SUPFAM" id="SSF53383">
    <property type="entry name" value="PLP-dependent transferases"/>
    <property type="match status" value="1"/>
</dbReference>
<keyword evidence="4 7" id="KW-0808">Transferase</keyword>
<dbReference type="GO" id="GO:0008483">
    <property type="term" value="F:transaminase activity"/>
    <property type="evidence" value="ECO:0007669"/>
    <property type="project" value="UniProtKB-KW"/>
</dbReference>
<feature type="domain" description="Aminotransferase class I/classII large" evidence="6">
    <location>
        <begin position="241"/>
        <end position="525"/>
    </location>
</feature>
<keyword evidence="8" id="KW-1185">Reference proteome</keyword>
<dbReference type="InterPro" id="IPR004839">
    <property type="entry name" value="Aminotransferase_I/II_large"/>
</dbReference>
<dbReference type="PANTHER" id="PTHR42790">
    <property type="entry name" value="AMINOTRANSFERASE"/>
    <property type="match status" value="1"/>
</dbReference>
<dbReference type="GO" id="GO:1901605">
    <property type="term" value="P:alpha-amino acid metabolic process"/>
    <property type="evidence" value="ECO:0007669"/>
    <property type="project" value="TreeGrafter"/>
</dbReference>
<protein>
    <submittedName>
        <fullName evidence="7">Pyridoxal phosphate-dependent transferase major region subdomain 1</fullName>
    </submittedName>
</protein>
<evidence type="ECO:0000256" key="5">
    <source>
        <dbReference type="ARBA" id="ARBA00022898"/>
    </source>
</evidence>
<dbReference type="OrthoDB" id="691673at2759"/>
<dbReference type="InterPro" id="IPR015424">
    <property type="entry name" value="PyrdxlP-dep_Trfase"/>
</dbReference>
<evidence type="ECO:0000256" key="3">
    <source>
        <dbReference type="ARBA" id="ARBA00022576"/>
    </source>
</evidence>
<name>A0A8H4LNH0_9HYPO</name>
<reference evidence="7 8" key="1">
    <citation type="submission" date="2020-01" db="EMBL/GenBank/DDBJ databases">
        <title>Identification and distribution of gene clusters putatively required for synthesis of sphingolipid metabolism inhibitors in phylogenetically diverse species of the filamentous fungus Fusarium.</title>
        <authorList>
            <person name="Kim H.-S."/>
            <person name="Busman M."/>
            <person name="Brown D.W."/>
            <person name="Divon H."/>
            <person name="Uhlig S."/>
            <person name="Proctor R.H."/>
        </authorList>
    </citation>
    <scope>NUCLEOTIDE SEQUENCE [LARGE SCALE GENOMIC DNA]</scope>
    <source>
        <strain evidence="7 8">NRRL 20459</strain>
    </source>
</reference>
<dbReference type="InterPro" id="IPR015421">
    <property type="entry name" value="PyrdxlP-dep_Trfase_major"/>
</dbReference>
<dbReference type="PANTHER" id="PTHR42790:SF1">
    <property type="entry name" value="AROMATIC AMINO ACID AMINOTRANSFERASE, HYPOTHETICAL (EUROFUNG)"/>
    <property type="match status" value="1"/>
</dbReference>
<dbReference type="InterPro" id="IPR050859">
    <property type="entry name" value="Class-I_PLP-dep_aminotransf"/>
</dbReference>
<dbReference type="Gene3D" id="3.40.640.10">
    <property type="entry name" value="Type I PLP-dependent aspartate aminotransferase-like (Major domain)"/>
    <property type="match status" value="1"/>
</dbReference>
<keyword evidence="5" id="KW-0663">Pyridoxal phosphate</keyword>
<evidence type="ECO:0000259" key="6">
    <source>
        <dbReference type="Pfam" id="PF00155"/>
    </source>
</evidence>
<dbReference type="CDD" id="cd00609">
    <property type="entry name" value="AAT_like"/>
    <property type="match status" value="1"/>
</dbReference>
<comment type="caution">
    <text evidence="7">The sequence shown here is derived from an EMBL/GenBank/DDBJ whole genome shotgun (WGS) entry which is preliminary data.</text>
</comment>
<proteinExistence type="inferred from homology"/>
<evidence type="ECO:0000313" key="7">
    <source>
        <dbReference type="EMBL" id="KAF4472869.1"/>
    </source>
</evidence>
<comment type="cofactor">
    <cofactor evidence="1">
        <name>pyridoxal 5'-phosphate</name>
        <dbReference type="ChEBI" id="CHEBI:597326"/>
    </cofactor>
</comment>
<dbReference type="Proteomes" id="UP000554235">
    <property type="component" value="Unassembled WGS sequence"/>
</dbReference>
<dbReference type="AlphaFoldDB" id="A0A8H4LNH0"/>
<comment type="similarity">
    <text evidence="2">Belongs to the class-I pyridoxal-phosphate-dependent aminotransferase family.</text>
</comment>
<sequence>MPHIPPTPLNLAHHFSKVSKARKPNALKEYYKYLTTPGMCNFSGGLPHVDIFPFDTLDISLYRPAKYPTLANDEICSEPVDCSSIQSHIPRHSKEGNAAHKIDLSTALQYGTAKGYPPLYTWLRNLVNYTQHPNIPYEGGADVIIDGGSADGLSKVFELLFNPWDQDLDDAQNRESLIVEEFVYGPPVTQVKPKKVNIIPVTMDLEGMLVHGPGSLSDVLQNWDPAKGRRPHVLYTIPTGQNPTSGVLSFERRKEIYDICSRFDLVVVEDDPYWNLYYPSAQSNSMRYRGSFPSTNFPANPSHNYCTESLKGQSTGYRFLDELIPSFLNFDKDGRVIRLDSFSKSIAPGCRLGWITAQPAVCEQLLRITDDTTQQPSGFVQAIIARTIEDLDSNDPTKLVWGLDGWVRWLQGLRSTYERRMVKMATVLEENRFLASKAGRVKMFDFQWPIGGMFLWVELNIFSHPLASVAGPRRLMRALWIHCTRHPYLVLTVPGGDFAATETLKTTRGFLFLRFCFAAVEEELLQIKSRSFTEACRDFWSVQNPEDIEEILREDGT</sequence>
<evidence type="ECO:0000256" key="1">
    <source>
        <dbReference type="ARBA" id="ARBA00001933"/>
    </source>
</evidence>
<organism evidence="7 8">
    <name type="scientific">Fusarium albosuccineum</name>
    <dbReference type="NCBI Taxonomy" id="1237068"/>
    <lineage>
        <taxon>Eukaryota</taxon>
        <taxon>Fungi</taxon>
        <taxon>Dikarya</taxon>
        <taxon>Ascomycota</taxon>
        <taxon>Pezizomycotina</taxon>
        <taxon>Sordariomycetes</taxon>
        <taxon>Hypocreomycetidae</taxon>
        <taxon>Hypocreales</taxon>
        <taxon>Nectriaceae</taxon>
        <taxon>Fusarium</taxon>
        <taxon>Fusarium decemcellulare species complex</taxon>
    </lineage>
</organism>
<gene>
    <name evidence="7" type="ORF">FALBO_231</name>
</gene>
<dbReference type="GO" id="GO:0030170">
    <property type="term" value="F:pyridoxal phosphate binding"/>
    <property type="evidence" value="ECO:0007669"/>
    <property type="project" value="InterPro"/>
</dbReference>
<evidence type="ECO:0000313" key="8">
    <source>
        <dbReference type="Proteomes" id="UP000554235"/>
    </source>
</evidence>
<dbReference type="Pfam" id="PF00155">
    <property type="entry name" value="Aminotran_1_2"/>
    <property type="match status" value="1"/>
</dbReference>